<evidence type="ECO:0000256" key="1">
    <source>
        <dbReference type="SAM" id="Phobius"/>
    </source>
</evidence>
<accession>A0A1E5XHK4</accession>
<sequence length="149" mass="15885">MTTLTRRRFHWSLWAVPLGLLLAGGATHVVLMLLPAPADLDLARTQTSAGGSFVATVAPGDLAIDRQMTWQFDIKDAQGAPIAASALRVDGGMPLHGHGLPSQPSAPQSLGGTLYEVGGIRFSMPGWWVVKVHRATPDGDDIAEFNFLM</sequence>
<dbReference type="EMBL" id="LAJE02000401">
    <property type="protein sequence ID" value="OEO28078.1"/>
    <property type="molecule type" value="Genomic_DNA"/>
</dbReference>
<evidence type="ECO:0000313" key="3">
    <source>
        <dbReference type="EMBL" id="OEO28078.1"/>
    </source>
</evidence>
<name>A0A1E5XHK4_9HYPH</name>
<comment type="caution">
    <text evidence="3">The sequence shown here is derived from an EMBL/GenBank/DDBJ whole genome shotgun (WGS) entry which is preliminary data.</text>
</comment>
<dbReference type="InterPro" id="IPR032693">
    <property type="entry name" value="YtkA-like_dom"/>
</dbReference>
<dbReference type="Pfam" id="PF13115">
    <property type="entry name" value="YtkA"/>
    <property type="match status" value="1"/>
</dbReference>
<keyword evidence="1" id="KW-0812">Transmembrane</keyword>
<feature type="domain" description="YtkA-like" evidence="2">
    <location>
        <begin position="66"/>
        <end position="133"/>
    </location>
</feature>
<keyword evidence="1" id="KW-0472">Membrane</keyword>
<organism evidence="3 4">
    <name type="scientific">Devosia insulae DS-56</name>
    <dbReference type="NCBI Taxonomy" id="1116389"/>
    <lineage>
        <taxon>Bacteria</taxon>
        <taxon>Pseudomonadati</taxon>
        <taxon>Pseudomonadota</taxon>
        <taxon>Alphaproteobacteria</taxon>
        <taxon>Hyphomicrobiales</taxon>
        <taxon>Devosiaceae</taxon>
        <taxon>Devosia</taxon>
    </lineage>
</organism>
<keyword evidence="4" id="KW-1185">Reference proteome</keyword>
<gene>
    <name evidence="3" type="ORF">VW23_006395</name>
</gene>
<reference evidence="3 4" key="1">
    <citation type="journal article" date="2015" name="Genome Announc.">
        <title>Genome Assemblies of Three Soil-Associated Devosia species: D. insulae, D. limi, and D. soli.</title>
        <authorList>
            <person name="Hassan Y.I."/>
            <person name="Lepp D."/>
            <person name="Zhou T."/>
        </authorList>
    </citation>
    <scope>NUCLEOTIDE SEQUENCE [LARGE SCALE GENOMIC DNA]</scope>
    <source>
        <strain evidence="3 4">DS-56</strain>
    </source>
</reference>
<protein>
    <recommendedName>
        <fullName evidence="2">YtkA-like domain-containing protein</fullName>
    </recommendedName>
</protein>
<evidence type="ECO:0000259" key="2">
    <source>
        <dbReference type="Pfam" id="PF13115"/>
    </source>
</evidence>
<feature type="transmembrane region" description="Helical" evidence="1">
    <location>
        <begin position="12"/>
        <end position="34"/>
    </location>
</feature>
<dbReference type="AlphaFoldDB" id="A0A1E5XHK4"/>
<keyword evidence="1" id="KW-1133">Transmembrane helix</keyword>
<evidence type="ECO:0000313" key="4">
    <source>
        <dbReference type="Proteomes" id="UP000095463"/>
    </source>
</evidence>
<dbReference type="Proteomes" id="UP000095463">
    <property type="component" value="Unassembled WGS sequence"/>
</dbReference>
<proteinExistence type="predicted"/>